<comment type="caution">
    <text evidence="2">The sequence shown here is derived from an EMBL/GenBank/DDBJ whole genome shotgun (WGS) entry which is preliminary data.</text>
</comment>
<proteinExistence type="predicted"/>
<name>A0A4Z2GIF5_9TELE</name>
<organism evidence="2 3">
    <name type="scientific">Liparis tanakae</name>
    <name type="common">Tanaka's snailfish</name>
    <dbReference type="NCBI Taxonomy" id="230148"/>
    <lineage>
        <taxon>Eukaryota</taxon>
        <taxon>Metazoa</taxon>
        <taxon>Chordata</taxon>
        <taxon>Craniata</taxon>
        <taxon>Vertebrata</taxon>
        <taxon>Euteleostomi</taxon>
        <taxon>Actinopterygii</taxon>
        <taxon>Neopterygii</taxon>
        <taxon>Teleostei</taxon>
        <taxon>Neoteleostei</taxon>
        <taxon>Acanthomorphata</taxon>
        <taxon>Eupercaria</taxon>
        <taxon>Perciformes</taxon>
        <taxon>Cottioidei</taxon>
        <taxon>Cottales</taxon>
        <taxon>Liparidae</taxon>
        <taxon>Liparis</taxon>
    </lineage>
</organism>
<feature type="region of interest" description="Disordered" evidence="1">
    <location>
        <begin position="1"/>
        <end position="34"/>
    </location>
</feature>
<accession>A0A4Z2GIF5</accession>
<protein>
    <submittedName>
        <fullName evidence="2">Uncharacterized protein</fullName>
    </submittedName>
</protein>
<reference evidence="2 3" key="1">
    <citation type="submission" date="2019-03" db="EMBL/GenBank/DDBJ databases">
        <title>First draft genome of Liparis tanakae, snailfish: a comprehensive survey of snailfish specific genes.</title>
        <authorList>
            <person name="Kim W."/>
            <person name="Song I."/>
            <person name="Jeong J.-H."/>
            <person name="Kim D."/>
            <person name="Kim S."/>
            <person name="Ryu S."/>
            <person name="Song J.Y."/>
            <person name="Lee S.K."/>
        </authorList>
    </citation>
    <scope>NUCLEOTIDE SEQUENCE [LARGE SCALE GENOMIC DNA]</scope>
    <source>
        <tissue evidence="2">Muscle</tissue>
    </source>
</reference>
<dbReference type="EMBL" id="SRLO01000519">
    <property type="protein sequence ID" value="TNN53297.1"/>
    <property type="molecule type" value="Genomic_DNA"/>
</dbReference>
<dbReference type="Proteomes" id="UP000314294">
    <property type="component" value="Unassembled WGS sequence"/>
</dbReference>
<sequence>MPNVAEVTGSEKSPPGGDTLTGMHNATTSHHAAALNSPAGISANLPEISLRASAQRDVESAIMLTW</sequence>
<evidence type="ECO:0000256" key="1">
    <source>
        <dbReference type="SAM" id="MobiDB-lite"/>
    </source>
</evidence>
<dbReference type="AlphaFoldDB" id="A0A4Z2GIF5"/>
<gene>
    <name evidence="2" type="ORF">EYF80_036452</name>
</gene>
<keyword evidence="3" id="KW-1185">Reference proteome</keyword>
<evidence type="ECO:0000313" key="3">
    <source>
        <dbReference type="Proteomes" id="UP000314294"/>
    </source>
</evidence>
<evidence type="ECO:0000313" key="2">
    <source>
        <dbReference type="EMBL" id="TNN53297.1"/>
    </source>
</evidence>